<dbReference type="AlphaFoldDB" id="X1NJD9"/>
<accession>X1NJD9</accession>
<evidence type="ECO:0000313" key="1">
    <source>
        <dbReference type="EMBL" id="GAI18804.1"/>
    </source>
</evidence>
<gene>
    <name evidence="1" type="ORF">S06H3_34773</name>
</gene>
<reference evidence="1" key="1">
    <citation type="journal article" date="2014" name="Front. Microbiol.">
        <title>High frequency of phylogenetically diverse reductive dehalogenase-homologous genes in deep subseafloor sedimentary metagenomes.</title>
        <authorList>
            <person name="Kawai M."/>
            <person name="Futagami T."/>
            <person name="Toyoda A."/>
            <person name="Takaki Y."/>
            <person name="Nishi S."/>
            <person name="Hori S."/>
            <person name="Arai W."/>
            <person name="Tsubouchi T."/>
            <person name="Morono Y."/>
            <person name="Uchiyama I."/>
            <person name="Ito T."/>
            <person name="Fujiyama A."/>
            <person name="Inagaki F."/>
            <person name="Takami H."/>
        </authorList>
    </citation>
    <scope>NUCLEOTIDE SEQUENCE</scope>
    <source>
        <strain evidence="1">Expedition CK06-06</strain>
    </source>
</reference>
<comment type="caution">
    <text evidence="1">The sequence shown here is derived from an EMBL/GenBank/DDBJ whole genome shotgun (WGS) entry which is preliminary data.</text>
</comment>
<feature type="non-terminal residue" evidence="1">
    <location>
        <position position="31"/>
    </location>
</feature>
<sequence length="31" mass="3378">MTIAEIHGKISETGTNLSERMEDLLTADIMG</sequence>
<proteinExistence type="predicted"/>
<organism evidence="1">
    <name type="scientific">marine sediment metagenome</name>
    <dbReference type="NCBI Taxonomy" id="412755"/>
    <lineage>
        <taxon>unclassified sequences</taxon>
        <taxon>metagenomes</taxon>
        <taxon>ecological metagenomes</taxon>
    </lineage>
</organism>
<name>X1NJD9_9ZZZZ</name>
<dbReference type="EMBL" id="BARV01020909">
    <property type="protein sequence ID" value="GAI18804.1"/>
    <property type="molecule type" value="Genomic_DNA"/>
</dbReference>
<protein>
    <submittedName>
        <fullName evidence="1">Uncharacterized protein</fullName>
    </submittedName>
</protein>